<name>A0A931DJM3_9ACTN</name>
<protein>
    <submittedName>
        <fullName evidence="2">Uncharacterized protein</fullName>
    </submittedName>
</protein>
<evidence type="ECO:0000313" key="2">
    <source>
        <dbReference type="EMBL" id="MBG6088751.1"/>
    </source>
</evidence>
<dbReference type="EMBL" id="JADOUA010000001">
    <property type="protein sequence ID" value="MBG6088751.1"/>
    <property type="molecule type" value="Genomic_DNA"/>
</dbReference>
<evidence type="ECO:0000256" key="1">
    <source>
        <dbReference type="SAM" id="MobiDB-lite"/>
    </source>
</evidence>
<organism evidence="2 3">
    <name type="scientific">Actinomadura viridis</name>
    <dbReference type="NCBI Taxonomy" id="58110"/>
    <lineage>
        <taxon>Bacteria</taxon>
        <taxon>Bacillati</taxon>
        <taxon>Actinomycetota</taxon>
        <taxon>Actinomycetes</taxon>
        <taxon>Streptosporangiales</taxon>
        <taxon>Thermomonosporaceae</taxon>
        <taxon>Actinomadura</taxon>
    </lineage>
</organism>
<proteinExistence type="predicted"/>
<accession>A0A931DJM3</accession>
<dbReference type="Proteomes" id="UP000614047">
    <property type="component" value="Unassembled WGS sequence"/>
</dbReference>
<evidence type="ECO:0000313" key="3">
    <source>
        <dbReference type="Proteomes" id="UP000614047"/>
    </source>
</evidence>
<dbReference type="AlphaFoldDB" id="A0A931DJM3"/>
<comment type="caution">
    <text evidence="2">The sequence shown here is derived from an EMBL/GenBank/DDBJ whole genome shotgun (WGS) entry which is preliminary data.</text>
</comment>
<sequence length="83" mass="8870">MPAALFHPLADPVRSPIVQRPARGEARAVDLPFYSVAAPEVSDLLRPPPHRPATDRATPLCPAHGTGADQQVGACTPERRART</sequence>
<feature type="region of interest" description="Disordered" evidence="1">
    <location>
        <begin position="42"/>
        <end position="83"/>
    </location>
</feature>
<reference evidence="2" key="1">
    <citation type="submission" date="2020-11" db="EMBL/GenBank/DDBJ databases">
        <title>Sequencing the genomes of 1000 actinobacteria strains.</title>
        <authorList>
            <person name="Klenk H.-P."/>
        </authorList>
    </citation>
    <scope>NUCLEOTIDE SEQUENCE</scope>
    <source>
        <strain evidence="2">DSM 43175</strain>
    </source>
</reference>
<keyword evidence="3" id="KW-1185">Reference proteome</keyword>
<dbReference type="RefSeq" id="WP_231403778.1">
    <property type="nucleotide sequence ID" value="NZ_BAABES010000005.1"/>
</dbReference>
<gene>
    <name evidence="2" type="ORF">IW256_002864</name>
</gene>